<keyword evidence="4" id="KW-1185">Reference proteome</keyword>
<dbReference type="RefSeq" id="WP_317065638.1">
    <property type="nucleotide sequence ID" value="NZ_WBKO01000002.1"/>
</dbReference>
<dbReference type="InterPro" id="IPR036291">
    <property type="entry name" value="NAD(P)-bd_dom_sf"/>
</dbReference>
<evidence type="ECO:0000313" key="4">
    <source>
        <dbReference type="Proteomes" id="UP001281203"/>
    </source>
</evidence>
<evidence type="ECO:0000256" key="2">
    <source>
        <dbReference type="RuleBase" id="RU000363"/>
    </source>
</evidence>
<gene>
    <name evidence="3" type="ORF">F8E02_11110</name>
</gene>
<comment type="caution">
    <text evidence="3">The sequence shown here is derived from an EMBL/GenBank/DDBJ whole genome shotgun (WGS) entry which is preliminary data.</text>
</comment>
<name>A0ABU3X395_9EURY</name>
<dbReference type="Gene3D" id="3.40.50.720">
    <property type="entry name" value="NAD(P)-binding Rossmann-like Domain"/>
    <property type="match status" value="1"/>
</dbReference>
<proteinExistence type="inferred from homology"/>
<evidence type="ECO:0000313" key="3">
    <source>
        <dbReference type="EMBL" id="MDV2482538.1"/>
    </source>
</evidence>
<comment type="similarity">
    <text evidence="2">Belongs to the short-chain dehydrogenases/reductases (SDR) family.</text>
</comment>
<dbReference type="PRINTS" id="PR00081">
    <property type="entry name" value="GDHRDH"/>
</dbReference>
<dbReference type="PANTHER" id="PTHR43157">
    <property type="entry name" value="PHOSPHATIDYLINOSITOL-GLYCAN BIOSYNTHESIS CLASS F PROTEIN-RELATED"/>
    <property type="match status" value="1"/>
</dbReference>
<dbReference type="PRINTS" id="PR00080">
    <property type="entry name" value="SDRFAMILY"/>
</dbReference>
<dbReference type="Pfam" id="PF00106">
    <property type="entry name" value="adh_short"/>
    <property type="match status" value="1"/>
</dbReference>
<dbReference type="Proteomes" id="UP001281203">
    <property type="component" value="Unassembled WGS sequence"/>
</dbReference>
<dbReference type="InterPro" id="IPR002347">
    <property type="entry name" value="SDR_fam"/>
</dbReference>
<evidence type="ECO:0000256" key="1">
    <source>
        <dbReference type="ARBA" id="ARBA00023002"/>
    </source>
</evidence>
<organism evidence="3 4">
    <name type="scientific">Methanoculleus caldifontis</name>
    <dbReference type="NCBI Taxonomy" id="2651577"/>
    <lineage>
        <taxon>Archaea</taxon>
        <taxon>Methanobacteriati</taxon>
        <taxon>Methanobacteriota</taxon>
        <taxon>Stenosarchaea group</taxon>
        <taxon>Methanomicrobia</taxon>
        <taxon>Methanomicrobiales</taxon>
        <taxon>Methanomicrobiaceae</taxon>
        <taxon>Methanoculleus</taxon>
    </lineage>
</organism>
<dbReference type="PANTHER" id="PTHR43157:SF31">
    <property type="entry name" value="PHOSPHATIDYLINOSITOL-GLYCAN BIOSYNTHESIS CLASS F PROTEIN"/>
    <property type="match status" value="1"/>
</dbReference>
<sequence>MAGQTILVTGSTDGIGRAAARILAGQGHRVLLHGRSREKGRRVLDELEEETGSDRLSLFIADLAVQEQVRALAGEIGDAYGRLDVLVNNAGVFMPERKTASDGIEMTFAVNYLGGFLLTHELLPLLSASAPARIVNVASITHRSVQAPDLANLPGFENYDGYKAYAVSKLGVVAFTARLARILEGTGVTANCLHPGAIDTKLLRAYWGERGGGAPPERGAKVVVHLVVSPEAGRMNGRYFEETRWTSPSALALAPEIQEQFWGMGLKLTSSEEWRLRGKAYAG</sequence>
<dbReference type="EMBL" id="WBKO01000002">
    <property type="protein sequence ID" value="MDV2482538.1"/>
    <property type="molecule type" value="Genomic_DNA"/>
</dbReference>
<reference evidence="3 4" key="1">
    <citation type="submission" date="2019-10" db="EMBL/GenBank/DDBJ databases">
        <title>Isolation and characterization of Methanoculleus sp. Wushi-C6 from a hot spring well.</title>
        <authorList>
            <person name="Chen S.-C."/>
            <person name="Lan Z.-H."/>
            <person name="You Y.-T."/>
            <person name="Lai M.-C."/>
        </authorList>
    </citation>
    <scope>NUCLEOTIDE SEQUENCE [LARGE SCALE GENOMIC DNA]</scope>
    <source>
        <strain evidence="3 4">Wushi-C6</strain>
    </source>
</reference>
<protein>
    <submittedName>
        <fullName evidence="3">SDR family NAD(P)-dependent oxidoreductase</fullName>
    </submittedName>
</protein>
<keyword evidence="1" id="KW-0560">Oxidoreductase</keyword>
<dbReference type="SUPFAM" id="SSF51735">
    <property type="entry name" value="NAD(P)-binding Rossmann-fold domains"/>
    <property type="match status" value="1"/>
</dbReference>
<accession>A0ABU3X395</accession>